<feature type="binding site" evidence="20">
    <location>
        <position position="476"/>
    </location>
    <ligand>
        <name>meso-2,6-diaminopimelate</name>
        <dbReference type="ChEBI" id="CHEBI:57791"/>
    </ligand>
</feature>
<evidence type="ECO:0000256" key="21">
    <source>
        <dbReference type="RuleBase" id="RU004135"/>
    </source>
</evidence>
<gene>
    <name evidence="20" type="primary">murE</name>
    <name evidence="25" type="ORF">SAMN04488123_104126</name>
</gene>
<sequence length="506" mass="55759">MSWLFSYRLEAKGREKMYLDECVAGLLAYTKTKTGNPPISSVEMDSRLVKAGALFVALRGFTVDGHHYVREAVEKGAAAVVAEEALEIDVPVIVVTDTKRALAQMSSRFYGRPTHDLNIIGVTGTNGKTTTTHLLDEIFREDERKTGLIGTLYTKYNDEVLEAKLTTPESVQLQQTFADMKKADVTDVTMEVSSHALSLGRVRGTDFNIAVFTNLSTDHLDYHETMDDYKQAKGLLFSQLGNTYDKDLRAAIINNDDPYARYMMSVTGVPILTYGLQAGADVRARDLNAGPTGTFFTLEVGGESLDLNLKMIGRFSVYNALAAAAAAYVSGVALPTIKKSLESAQAIPGRFEPVEEGQDFAVIVDYAHTSDSLDNILQTVRDLTAHNVYVVVGCGGDRDRTKRPEMARIAIEYADEAIFTSDNPRSEDPGAILRDMEAGVGAHTYQTISDRRAAIRYAVDKAKKKDVIVIAGKGHEPYQEIEGVFHSFDDRVEAKEAIHDRRDRET</sequence>
<keyword evidence="6 20" id="KW-0547">Nucleotide-binding</keyword>
<dbReference type="NCBIfam" id="TIGR01085">
    <property type="entry name" value="murE"/>
    <property type="match status" value="1"/>
</dbReference>
<evidence type="ECO:0000256" key="5">
    <source>
        <dbReference type="ARBA" id="ARBA00022618"/>
    </source>
</evidence>
<evidence type="ECO:0000313" key="25">
    <source>
        <dbReference type="EMBL" id="SDI66360.1"/>
    </source>
</evidence>
<keyword evidence="12 20" id="KW-0961">Cell wall biogenesis/degradation</keyword>
<evidence type="ECO:0000259" key="23">
    <source>
        <dbReference type="Pfam" id="PF02875"/>
    </source>
</evidence>
<dbReference type="GO" id="GO:0071555">
    <property type="term" value="P:cell wall organization"/>
    <property type="evidence" value="ECO:0007669"/>
    <property type="project" value="UniProtKB-KW"/>
</dbReference>
<keyword evidence="8 20" id="KW-0460">Magnesium</keyword>
<evidence type="ECO:0000256" key="1">
    <source>
        <dbReference type="ARBA" id="ARBA00004752"/>
    </source>
</evidence>
<evidence type="ECO:0000256" key="2">
    <source>
        <dbReference type="ARBA" id="ARBA00005898"/>
    </source>
</evidence>
<dbReference type="GO" id="GO:0005737">
    <property type="term" value="C:cytoplasm"/>
    <property type="evidence" value="ECO:0007669"/>
    <property type="project" value="UniProtKB-SubCell"/>
</dbReference>
<dbReference type="GO" id="GO:0009252">
    <property type="term" value="P:peptidoglycan biosynthetic process"/>
    <property type="evidence" value="ECO:0007669"/>
    <property type="project" value="UniProtKB-UniRule"/>
</dbReference>
<feature type="binding site" evidence="20">
    <location>
        <begin position="422"/>
        <end position="425"/>
    </location>
    <ligand>
        <name>meso-2,6-diaminopimelate</name>
        <dbReference type="ChEBI" id="CHEBI:57791"/>
    </ligand>
</feature>
<dbReference type="GO" id="GO:0000287">
    <property type="term" value="F:magnesium ion binding"/>
    <property type="evidence" value="ECO:0007669"/>
    <property type="project" value="UniProtKB-UniRule"/>
</dbReference>
<evidence type="ECO:0000256" key="10">
    <source>
        <dbReference type="ARBA" id="ARBA00022984"/>
    </source>
</evidence>
<dbReference type="SUPFAM" id="SSF53244">
    <property type="entry name" value="MurD-like peptide ligases, peptide-binding domain"/>
    <property type="match status" value="1"/>
</dbReference>
<feature type="binding site" evidence="20">
    <location>
        <position position="472"/>
    </location>
    <ligand>
        <name>meso-2,6-diaminopimelate</name>
        <dbReference type="ChEBI" id="CHEBI:57791"/>
    </ligand>
</feature>
<evidence type="ECO:0000256" key="16">
    <source>
        <dbReference type="ARBA" id="ARBA00072883"/>
    </source>
</evidence>
<dbReference type="AlphaFoldDB" id="A0A1G8MG86"/>
<proteinExistence type="inferred from homology"/>
<comment type="catalytic activity">
    <reaction evidence="13 20">
        <text>UDP-N-acetyl-alpha-D-muramoyl-L-alanyl-D-glutamate + meso-2,6-diaminopimelate + ATP = UDP-N-acetyl-alpha-D-muramoyl-L-alanyl-gamma-D-glutamyl-meso-2,6-diaminopimelate + ADP + phosphate + H(+)</text>
        <dbReference type="Rhea" id="RHEA:23676"/>
        <dbReference type="ChEBI" id="CHEBI:15378"/>
        <dbReference type="ChEBI" id="CHEBI:30616"/>
        <dbReference type="ChEBI" id="CHEBI:43474"/>
        <dbReference type="ChEBI" id="CHEBI:57791"/>
        <dbReference type="ChEBI" id="CHEBI:83900"/>
        <dbReference type="ChEBI" id="CHEBI:83905"/>
        <dbReference type="ChEBI" id="CHEBI:456216"/>
        <dbReference type="EC" id="6.3.2.13"/>
    </reaction>
</comment>
<dbReference type="NCBIfam" id="NF001124">
    <property type="entry name" value="PRK00139.1-2"/>
    <property type="match status" value="1"/>
</dbReference>
<keyword evidence="7 20" id="KW-0067">ATP-binding</keyword>
<feature type="binding site" evidence="20">
    <location>
        <position position="398"/>
    </location>
    <ligand>
        <name>meso-2,6-diaminopimelate</name>
        <dbReference type="ChEBI" id="CHEBI:57791"/>
    </ligand>
</feature>
<dbReference type="GO" id="GO:0051301">
    <property type="term" value="P:cell division"/>
    <property type="evidence" value="ECO:0007669"/>
    <property type="project" value="UniProtKB-KW"/>
</dbReference>
<evidence type="ECO:0000256" key="20">
    <source>
        <dbReference type="HAMAP-Rule" id="MF_00208"/>
    </source>
</evidence>
<dbReference type="Gene3D" id="3.90.190.20">
    <property type="entry name" value="Mur ligase, C-terminal domain"/>
    <property type="match status" value="1"/>
</dbReference>
<feature type="modified residue" description="N6-carboxylysine" evidence="20">
    <location>
        <position position="233"/>
    </location>
</feature>
<keyword evidence="11 20" id="KW-0131">Cell cycle</keyword>
<keyword evidence="5 20" id="KW-0132">Cell division</keyword>
<comment type="cofactor">
    <cofactor evidence="20">
        <name>Mg(2+)</name>
        <dbReference type="ChEBI" id="CHEBI:18420"/>
    </cofactor>
</comment>
<evidence type="ECO:0000256" key="7">
    <source>
        <dbReference type="ARBA" id="ARBA00022840"/>
    </source>
</evidence>
<feature type="binding site" evidence="20">
    <location>
        <position position="193"/>
    </location>
    <ligand>
        <name>UDP-N-acetyl-alpha-D-muramoyl-L-alanyl-D-glutamate</name>
        <dbReference type="ChEBI" id="CHEBI:83900"/>
    </ligand>
</feature>
<reference evidence="25 26" key="1">
    <citation type="submission" date="2016-10" db="EMBL/GenBank/DDBJ databases">
        <authorList>
            <person name="de Groot N.N."/>
        </authorList>
    </citation>
    <scope>NUCLEOTIDE SEQUENCE [LARGE SCALE GENOMIC DNA]</scope>
    <source>
        <strain evidence="25 26">DSM 21771</strain>
    </source>
</reference>
<evidence type="ECO:0000256" key="4">
    <source>
        <dbReference type="ARBA" id="ARBA00022598"/>
    </source>
</evidence>
<feature type="binding site" evidence="20">
    <location>
        <begin position="124"/>
        <end position="130"/>
    </location>
    <ligand>
        <name>ATP</name>
        <dbReference type="ChEBI" id="CHEBI:30616"/>
    </ligand>
</feature>
<dbReference type="PANTHER" id="PTHR23135:SF4">
    <property type="entry name" value="UDP-N-ACETYLMURAMOYL-L-ALANYL-D-GLUTAMATE--2,6-DIAMINOPIMELATE LIGASE MURE HOMOLOG, CHLOROPLASTIC"/>
    <property type="match status" value="1"/>
</dbReference>
<evidence type="ECO:0000256" key="19">
    <source>
        <dbReference type="ARBA" id="ARBA00081560"/>
    </source>
</evidence>
<dbReference type="PANTHER" id="PTHR23135">
    <property type="entry name" value="MUR LIGASE FAMILY MEMBER"/>
    <property type="match status" value="1"/>
</dbReference>
<feature type="short sequence motif" description="Meso-diaminopimelate recognition motif" evidence="20">
    <location>
        <begin position="422"/>
        <end position="425"/>
    </location>
</feature>
<evidence type="ECO:0000256" key="15">
    <source>
        <dbReference type="ARBA" id="ARBA00066633"/>
    </source>
</evidence>
<evidence type="ECO:0000256" key="8">
    <source>
        <dbReference type="ARBA" id="ARBA00022842"/>
    </source>
</evidence>
<dbReference type="NCBIfam" id="NF001126">
    <property type="entry name" value="PRK00139.1-4"/>
    <property type="match status" value="1"/>
</dbReference>
<accession>A0A1G8MG86</accession>
<dbReference type="Pfam" id="PF02875">
    <property type="entry name" value="Mur_ligase_C"/>
    <property type="match status" value="1"/>
</dbReference>
<comment type="similarity">
    <text evidence="2 20">Belongs to the MurCDEF family. MurE subfamily.</text>
</comment>
<dbReference type="InterPro" id="IPR036615">
    <property type="entry name" value="Mur_ligase_C_dom_sf"/>
</dbReference>
<comment type="PTM">
    <text evidence="20">Carboxylation is probably crucial for Mg(2+) binding and, consequently, for the gamma-phosphate positioning of ATP.</text>
</comment>
<dbReference type="InterPro" id="IPR035911">
    <property type="entry name" value="MurE/MurF_N"/>
</dbReference>
<protein>
    <recommendedName>
        <fullName evidence="16 20">UDP-N-acetylmuramoyl-L-alanyl-D-glutamate--2,6-diaminopimelate ligase</fullName>
        <ecNumber evidence="15 20">6.3.2.13</ecNumber>
    </recommendedName>
    <alternativeName>
        <fullName evidence="17 20">Meso-A2pm-adding enzyme</fullName>
    </alternativeName>
    <alternativeName>
        <fullName evidence="18 20">Meso-diaminopimelate-adding enzyme</fullName>
    </alternativeName>
    <alternativeName>
        <fullName evidence="19 20">UDP-MurNAc-L-Ala-D-Glu:meso-diaminopimelate ligase</fullName>
    </alternativeName>
    <alternativeName>
        <fullName evidence="20">UDP-MurNAc-tripeptide synthetase</fullName>
    </alternativeName>
    <alternativeName>
        <fullName evidence="20">UDP-N-acetylmuramyl-tripeptide synthetase</fullName>
    </alternativeName>
</protein>
<dbReference type="GO" id="GO:0005524">
    <property type="term" value="F:ATP binding"/>
    <property type="evidence" value="ECO:0007669"/>
    <property type="project" value="UniProtKB-UniRule"/>
</dbReference>
<feature type="binding site" evidence="20">
    <location>
        <position position="201"/>
    </location>
    <ligand>
        <name>UDP-N-acetyl-alpha-D-muramoyl-L-alanyl-D-glutamate</name>
        <dbReference type="ChEBI" id="CHEBI:83900"/>
    </ligand>
</feature>
<keyword evidence="9 20" id="KW-0133">Cell shape</keyword>
<dbReference type="InterPro" id="IPR005761">
    <property type="entry name" value="UDP-N-AcMur-Glu-dNH2Pim_ligase"/>
</dbReference>
<evidence type="ECO:0000256" key="18">
    <source>
        <dbReference type="ARBA" id="ARBA00076158"/>
    </source>
</evidence>
<dbReference type="Pfam" id="PF08245">
    <property type="entry name" value="Mur_ligase_M"/>
    <property type="match status" value="1"/>
</dbReference>
<dbReference type="SUPFAM" id="SSF63418">
    <property type="entry name" value="MurE/MurF N-terminal domain"/>
    <property type="match status" value="1"/>
</dbReference>
<dbReference type="FunFam" id="3.40.1390.10:FF:000005">
    <property type="entry name" value="UDP-N-acetylmuramoyl-L-alanyl-D-glutamate--2,6-diaminopimelate ligase"/>
    <property type="match status" value="1"/>
</dbReference>
<keyword evidence="4 20" id="KW-0436">Ligase</keyword>
<dbReference type="Gene3D" id="3.40.1390.10">
    <property type="entry name" value="MurE/MurF, N-terminal domain"/>
    <property type="match status" value="1"/>
</dbReference>
<feature type="domain" description="Mur ligase C-terminal" evidence="23">
    <location>
        <begin position="349"/>
        <end position="474"/>
    </location>
</feature>
<evidence type="ECO:0000256" key="9">
    <source>
        <dbReference type="ARBA" id="ARBA00022960"/>
    </source>
</evidence>
<dbReference type="GO" id="GO:0008360">
    <property type="term" value="P:regulation of cell shape"/>
    <property type="evidence" value="ECO:0007669"/>
    <property type="project" value="UniProtKB-KW"/>
</dbReference>
<evidence type="ECO:0000256" key="14">
    <source>
        <dbReference type="ARBA" id="ARBA00056782"/>
    </source>
</evidence>
<evidence type="ECO:0000259" key="24">
    <source>
        <dbReference type="Pfam" id="PF08245"/>
    </source>
</evidence>
<evidence type="ECO:0000256" key="13">
    <source>
        <dbReference type="ARBA" id="ARBA00050251"/>
    </source>
</evidence>
<dbReference type="Gene3D" id="3.40.1190.10">
    <property type="entry name" value="Mur-like, catalytic domain"/>
    <property type="match status" value="1"/>
</dbReference>
<dbReference type="SUPFAM" id="SSF53623">
    <property type="entry name" value="MurD-like peptide ligases, catalytic domain"/>
    <property type="match status" value="1"/>
</dbReference>
<feature type="domain" description="Mur ligase central" evidence="24">
    <location>
        <begin position="122"/>
        <end position="327"/>
    </location>
</feature>
<dbReference type="FunFam" id="3.90.190.20:FF:000006">
    <property type="entry name" value="UDP-N-acetylmuramoyl-L-alanyl-D-glutamate--2,6-diaminopimelate ligase"/>
    <property type="match status" value="1"/>
</dbReference>
<organism evidence="25 26">
    <name type="scientific">Natribacillus halophilus</name>
    <dbReference type="NCBI Taxonomy" id="549003"/>
    <lineage>
        <taxon>Bacteria</taxon>
        <taxon>Bacillati</taxon>
        <taxon>Bacillota</taxon>
        <taxon>Bacilli</taxon>
        <taxon>Bacillales</taxon>
        <taxon>Bacillaceae</taxon>
        <taxon>Natribacillus</taxon>
    </lineage>
</organism>
<comment type="subcellular location">
    <subcellularLocation>
        <location evidence="20 21">Cytoplasm</location>
    </subcellularLocation>
</comment>
<comment type="function">
    <text evidence="14 20">Catalyzes the addition of meso-diaminopimelic acid to the nucleotide precursor UDP-N-acetylmuramoyl-L-alanyl-D-glutamate (UMAG) in the biosynthesis of bacterial cell-wall peptidoglycan.</text>
</comment>
<dbReference type="InterPro" id="IPR013221">
    <property type="entry name" value="Mur_ligase_cen"/>
</dbReference>
<dbReference type="EC" id="6.3.2.13" evidence="15 20"/>
<dbReference type="HAMAP" id="MF_00208">
    <property type="entry name" value="MurE"/>
    <property type="match status" value="1"/>
</dbReference>
<name>A0A1G8MG86_9BACI</name>
<comment type="pathway">
    <text evidence="1 20 21">Cell wall biogenesis; peptidoglycan biosynthesis.</text>
</comment>
<keyword evidence="3 20" id="KW-0963">Cytoplasm</keyword>
<dbReference type="InterPro" id="IPR000713">
    <property type="entry name" value="Mur_ligase_N"/>
</dbReference>
<feature type="binding site" evidence="20">
    <location>
        <position position="46"/>
    </location>
    <ligand>
        <name>UDP-N-acetyl-alpha-D-muramoyl-L-alanyl-D-glutamate</name>
        <dbReference type="ChEBI" id="CHEBI:83900"/>
    </ligand>
</feature>
<keyword evidence="10 20" id="KW-0573">Peptidoglycan synthesis</keyword>
<comment type="caution">
    <text evidence="20">Lacks conserved residue(s) required for the propagation of feature annotation.</text>
</comment>
<evidence type="ECO:0000256" key="11">
    <source>
        <dbReference type="ARBA" id="ARBA00023306"/>
    </source>
</evidence>
<dbReference type="InterPro" id="IPR004101">
    <property type="entry name" value="Mur_ligase_C"/>
</dbReference>
<evidence type="ECO:0000259" key="22">
    <source>
        <dbReference type="Pfam" id="PF01225"/>
    </source>
</evidence>
<dbReference type="EMBL" id="FNEN01000004">
    <property type="protein sequence ID" value="SDI66360.1"/>
    <property type="molecule type" value="Genomic_DNA"/>
</dbReference>
<evidence type="ECO:0000313" key="26">
    <source>
        <dbReference type="Proteomes" id="UP000198853"/>
    </source>
</evidence>
<dbReference type="UniPathway" id="UPA00219"/>
<evidence type="ECO:0000256" key="17">
    <source>
        <dbReference type="ARBA" id="ARBA00075482"/>
    </source>
</evidence>
<evidence type="ECO:0000256" key="6">
    <source>
        <dbReference type="ARBA" id="ARBA00022741"/>
    </source>
</evidence>
<dbReference type="Proteomes" id="UP000198853">
    <property type="component" value="Unassembled WGS sequence"/>
</dbReference>
<feature type="domain" description="Mur ligase N-terminal catalytic" evidence="22">
    <location>
        <begin position="39"/>
        <end position="110"/>
    </location>
</feature>
<dbReference type="Pfam" id="PF01225">
    <property type="entry name" value="Mur_ligase"/>
    <property type="match status" value="1"/>
</dbReference>
<dbReference type="GO" id="GO:0008765">
    <property type="term" value="F:UDP-N-acetylmuramoylalanyl-D-glutamate-2,6-diaminopimelate ligase activity"/>
    <property type="evidence" value="ECO:0007669"/>
    <property type="project" value="UniProtKB-UniRule"/>
</dbReference>
<evidence type="ECO:0000256" key="12">
    <source>
        <dbReference type="ARBA" id="ARBA00023316"/>
    </source>
</evidence>
<keyword evidence="26" id="KW-1185">Reference proteome</keyword>
<feature type="binding site" evidence="20">
    <location>
        <begin position="166"/>
        <end position="167"/>
    </location>
    <ligand>
        <name>UDP-N-acetyl-alpha-D-muramoyl-L-alanyl-D-glutamate</name>
        <dbReference type="ChEBI" id="CHEBI:83900"/>
    </ligand>
</feature>
<dbReference type="InterPro" id="IPR036565">
    <property type="entry name" value="Mur-like_cat_sf"/>
</dbReference>
<evidence type="ECO:0000256" key="3">
    <source>
        <dbReference type="ARBA" id="ARBA00022490"/>
    </source>
</evidence>